<accession>A0A8U1ET95</accession>
<keyword evidence="3" id="KW-0812">Transmembrane</keyword>
<evidence type="ECO:0000256" key="1">
    <source>
        <dbReference type="ARBA" id="ARBA00022729"/>
    </source>
</evidence>
<evidence type="ECO:0000256" key="3">
    <source>
        <dbReference type="SAM" id="Phobius"/>
    </source>
</evidence>
<dbReference type="PANTHER" id="PTHR14002">
    <property type="entry name" value="ENDOGLIN/TGF-BETA RECEPTOR TYPE III"/>
    <property type="match status" value="1"/>
</dbReference>
<evidence type="ECO:0000313" key="7">
    <source>
        <dbReference type="RefSeq" id="XP_038860922.1"/>
    </source>
</evidence>
<keyword evidence="3" id="KW-1133">Transmembrane helix</keyword>
<evidence type="ECO:0000256" key="4">
    <source>
        <dbReference type="SAM" id="SignalP"/>
    </source>
</evidence>
<keyword evidence="6" id="KW-1185">Reference proteome</keyword>
<dbReference type="Pfam" id="PF00100">
    <property type="entry name" value="Zona_pellucida"/>
    <property type="match status" value="1"/>
</dbReference>
<evidence type="ECO:0000256" key="2">
    <source>
        <dbReference type="ARBA" id="ARBA00023157"/>
    </source>
</evidence>
<proteinExistence type="predicted"/>
<keyword evidence="2" id="KW-1015">Disulfide bond</keyword>
<dbReference type="RefSeq" id="XP_038860922.1">
    <property type="nucleotide sequence ID" value="XM_039004994.1"/>
</dbReference>
<dbReference type="AlphaFoldDB" id="A0A8U1ET95"/>
<feature type="transmembrane region" description="Helical" evidence="3">
    <location>
        <begin position="451"/>
        <end position="474"/>
    </location>
</feature>
<dbReference type="KEGG" id="snh:120056790"/>
<dbReference type="InterPro" id="IPR001507">
    <property type="entry name" value="ZP_dom"/>
</dbReference>
<protein>
    <submittedName>
        <fullName evidence="7">Zona pellucida-like domain-containing protein 1</fullName>
    </submittedName>
</protein>
<evidence type="ECO:0000259" key="5">
    <source>
        <dbReference type="PROSITE" id="PS51034"/>
    </source>
</evidence>
<feature type="signal peptide" evidence="4">
    <location>
        <begin position="1"/>
        <end position="17"/>
    </location>
</feature>
<feature type="chain" id="PRO_5036503788" evidence="4">
    <location>
        <begin position="18"/>
        <end position="484"/>
    </location>
</feature>
<feature type="domain" description="ZP" evidence="5">
    <location>
        <begin position="129"/>
        <end position="409"/>
    </location>
</feature>
<dbReference type="PROSITE" id="PS51034">
    <property type="entry name" value="ZP_2"/>
    <property type="match status" value="1"/>
</dbReference>
<dbReference type="PANTHER" id="PTHR14002:SF10">
    <property type="entry name" value="ZONA PELLUCIDA-LIKE DOMAIN-CONTAINING PROTEIN 1-RELATED"/>
    <property type="match status" value="1"/>
</dbReference>
<keyword evidence="3" id="KW-0472">Membrane</keyword>
<dbReference type="InterPro" id="IPR042235">
    <property type="entry name" value="ZP-C_dom"/>
</dbReference>
<organism evidence="6 7">
    <name type="scientific">Salvelinus namaycush</name>
    <name type="common">Lake trout</name>
    <name type="synonym">Salmo namaycush</name>
    <dbReference type="NCBI Taxonomy" id="8040"/>
    <lineage>
        <taxon>Eukaryota</taxon>
        <taxon>Metazoa</taxon>
        <taxon>Chordata</taxon>
        <taxon>Craniata</taxon>
        <taxon>Vertebrata</taxon>
        <taxon>Euteleostomi</taxon>
        <taxon>Actinopterygii</taxon>
        <taxon>Neopterygii</taxon>
        <taxon>Teleostei</taxon>
        <taxon>Protacanthopterygii</taxon>
        <taxon>Salmoniformes</taxon>
        <taxon>Salmonidae</taxon>
        <taxon>Salmoninae</taxon>
        <taxon>Salvelinus</taxon>
    </lineage>
</organism>
<dbReference type="InterPro" id="IPR055355">
    <property type="entry name" value="ZP-C"/>
</dbReference>
<dbReference type="Proteomes" id="UP000808372">
    <property type="component" value="Chromosome 12"/>
</dbReference>
<evidence type="ECO:0000313" key="6">
    <source>
        <dbReference type="Proteomes" id="UP000808372"/>
    </source>
</evidence>
<dbReference type="Gene3D" id="2.60.40.4100">
    <property type="entry name" value="Zona pellucida, ZP-C domain"/>
    <property type="match status" value="1"/>
</dbReference>
<dbReference type="SMART" id="SM00241">
    <property type="entry name" value="ZP"/>
    <property type="match status" value="1"/>
</dbReference>
<dbReference type="GeneID" id="120056790"/>
<reference evidence="7" key="1">
    <citation type="submission" date="2025-08" db="UniProtKB">
        <authorList>
            <consortium name="RefSeq"/>
        </authorList>
    </citation>
    <scope>IDENTIFICATION</scope>
    <source>
        <tissue evidence="7">White muscle</tissue>
    </source>
</reference>
<sequence>MWRALMYQLALIPLVQAQNDYCRTHRTFREPVNTDINVYCVNTDINVYCVNTDINVYCVNTDINVYCVNTDINVYCVNTDINVYCVNTDINVYCVNTDINVYCVNTDINVYCVNTDINVYCANTDINVYCGTNRMELHILLCPVYFGGYNESLMSLNAQYFKGECRGTPDWTVDPPILKYNFSITEEAVSACNNKIKITQEVGSGLFADFSSVQFVNISGMINSLDPSAGTITYRQEMIYKFSCRYPLQYLVNNTEMTVSGVSLAVKDSNGSFISTLSMTLYSDRFYTTQLKVPEGGLTLKTRIFVEVKATNLTGRFNVLLDRCYATTSPYPVNSTYYDLFVGCNRDGQTVMGVNGQQQEARFSFEAFRFVQHKNRTLSTFYLHCSTRLCERSVCTSLQQNCTDIISSRRKREVQDTSVTDTATVSSGPIRTQVDNVVEQLGGKHRSLQGVAIAAGIVGALCISMVAFIAYWIVVPRTIGATKE</sequence>
<keyword evidence="1 4" id="KW-0732">Signal</keyword>
<name>A0A8U1ET95_SALNM</name>
<gene>
    <name evidence="7" type="primary">LOC120056790</name>
</gene>